<dbReference type="AlphaFoldDB" id="A0AAW0ZZ87"/>
<dbReference type="InterPro" id="IPR038356">
    <property type="entry name" value="Tma16_sf"/>
</dbReference>
<feature type="compositionally biased region" description="Basic and acidic residues" evidence="2">
    <location>
        <begin position="173"/>
        <end position="205"/>
    </location>
</feature>
<feature type="compositionally biased region" description="Polar residues" evidence="2">
    <location>
        <begin position="206"/>
        <end position="220"/>
    </location>
</feature>
<protein>
    <recommendedName>
        <fullName evidence="5">Translation machinery-associated protein 16</fullName>
    </recommendedName>
</protein>
<gene>
    <name evidence="3" type="ORF">QLX08_005201</name>
</gene>
<dbReference type="Proteomes" id="UP001432146">
    <property type="component" value="Unassembled WGS sequence"/>
</dbReference>
<accession>A0AAW0ZZ87</accession>
<feature type="region of interest" description="Disordered" evidence="2">
    <location>
        <begin position="173"/>
        <end position="226"/>
    </location>
</feature>
<sequence>MATAMRKEFLKAKKMTHPNSRKSIAIAKRAKKILNRQKSKLDGLIKQNLIGEKMLWIKEHMVPDVCPYTPELTAHLLEMYIARNDEEMEQITIKRSIGTKRNRQHASREDVIRMTKEREQEEYNTCGIEIPDILNSTQCEMLGNWNGELKYMSNFKFRRFGKKHLNEALLKASKESKESKDMQTKIQEKAKNPSNEIRPENKESLLSKSTDLGENNQSTDCDMEIE</sequence>
<name>A0AAW0ZZ87_9HYME</name>
<reference evidence="3 4" key="1">
    <citation type="submission" date="2024-05" db="EMBL/GenBank/DDBJ databases">
        <title>The nuclear and mitochondrial genome assemblies of Tetragonisca angustula (Apidae: Meliponini), a tiny yet remarkable pollinator in the Neotropics.</title>
        <authorList>
            <person name="Ferrari R."/>
            <person name="Ricardo P.C."/>
            <person name="Dias F.C."/>
            <person name="Araujo N.S."/>
            <person name="Soares D.O."/>
            <person name="Zhou Q.-S."/>
            <person name="Zhu C.-D."/>
            <person name="Coutinho L."/>
            <person name="Airas M.C."/>
            <person name="Batista T.M."/>
        </authorList>
    </citation>
    <scope>NUCLEOTIDE SEQUENCE [LARGE SCALE GENOMIC DNA]</scope>
    <source>
        <strain evidence="3">ASF017062</strain>
        <tissue evidence="3">Abdomen</tissue>
    </source>
</reference>
<comment type="similarity">
    <text evidence="1">Belongs to the TMA16 family.</text>
</comment>
<evidence type="ECO:0000313" key="4">
    <source>
        <dbReference type="Proteomes" id="UP001432146"/>
    </source>
</evidence>
<dbReference type="Gene3D" id="1.20.1440.170">
    <property type="entry name" value="Translation machinery-associated protein 16-like"/>
    <property type="match status" value="1"/>
</dbReference>
<evidence type="ECO:0000313" key="3">
    <source>
        <dbReference type="EMBL" id="KAK9302931.1"/>
    </source>
</evidence>
<dbReference type="PANTHER" id="PTHR13349:SF2">
    <property type="entry name" value="TRANSLATION MACHINERY-ASSOCIATED PROTEIN 16"/>
    <property type="match status" value="1"/>
</dbReference>
<proteinExistence type="inferred from homology"/>
<comment type="caution">
    <text evidence="3">The sequence shown here is derived from an EMBL/GenBank/DDBJ whole genome shotgun (WGS) entry which is preliminary data.</text>
</comment>
<keyword evidence="4" id="KW-1185">Reference proteome</keyword>
<evidence type="ECO:0008006" key="5">
    <source>
        <dbReference type="Google" id="ProtNLM"/>
    </source>
</evidence>
<evidence type="ECO:0000256" key="1">
    <source>
        <dbReference type="ARBA" id="ARBA00034127"/>
    </source>
</evidence>
<dbReference type="FunFam" id="1.20.1440.170:FF:000001">
    <property type="entry name" value="Translation machinery-associated 16 homolog"/>
    <property type="match status" value="1"/>
</dbReference>
<evidence type="ECO:0000256" key="2">
    <source>
        <dbReference type="SAM" id="MobiDB-lite"/>
    </source>
</evidence>
<dbReference type="EMBL" id="JAWNGG020000086">
    <property type="protein sequence ID" value="KAK9302931.1"/>
    <property type="molecule type" value="Genomic_DNA"/>
</dbReference>
<organism evidence="3 4">
    <name type="scientific">Tetragonisca angustula</name>
    <dbReference type="NCBI Taxonomy" id="166442"/>
    <lineage>
        <taxon>Eukaryota</taxon>
        <taxon>Metazoa</taxon>
        <taxon>Ecdysozoa</taxon>
        <taxon>Arthropoda</taxon>
        <taxon>Hexapoda</taxon>
        <taxon>Insecta</taxon>
        <taxon>Pterygota</taxon>
        <taxon>Neoptera</taxon>
        <taxon>Endopterygota</taxon>
        <taxon>Hymenoptera</taxon>
        <taxon>Apocrita</taxon>
        <taxon>Aculeata</taxon>
        <taxon>Apoidea</taxon>
        <taxon>Anthophila</taxon>
        <taxon>Apidae</taxon>
        <taxon>Tetragonisca</taxon>
    </lineage>
</organism>
<dbReference type="PANTHER" id="PTHR13349">
    <property type="entry name" value="TRANSLATION MACHINERY-ASSOCIATED PROTEIN 16"/>
    <property type="match status" value="1"/>
</dbReference>
<dbReference type="Pfam" id="PF11176">
    <property type="entry name" value="Tma16"/>
    <property type="match status" value="1"/>
</dbReference>
<dbReference type="InterPro" id="IPR021346">
    <property type="entry name" value="Tma16"/>
</dbReference>
<dbReference type="GO" id="GO:0005634">
    <property type="term" value="C:nucleus"/>
    <property type="evidence" value="ECO:0007669"/>
    <property type="project" value="TreeGrafter"/>
</dbReference>